<evidence type="ECO:0000313" key="2">
    <source>
        <dbReference type="EMBL" id="GBP45719.1"/>
    </source>
</evidence>
<gene>
    <name evidence="2" type="primary">PARP16</name>
    <name evidence="2" type="ORF">EVAR_44947_1</name>
</gene>
<dbReference type="Pfam" id="PF18084">
    <property type="entry name" value="ARTD15_N"/>
    <property type="match status" value="1"/>
</dbReference>
<reference evidence="2 3" key="1">
    <citation type="journal article" date="2019" name="Commun. Biol.">
        <title>The bagworm genome reveals a unique fibroin gene that provides high tensile strength.</title>
        <authorList>
            <person name="Kono N."/>
            <person name="Nakamura H."/>
            <person name="Ohtoshi R."/>
            <person name="Tomita M."/>
            <person name="Numata K."/>
            <person name="Arakawa K."/>
        </authorList>
    </citation>
    <scope>NUCLEOTIDE SEQUENCE [LARGE SCALE GENOMIC DNA]</scope>
</reference>
<protein>
    <submittedName>
        <fullName evidence="2">Mono polymerase PARP16</fullName>
    </submittedName>
</protein>
<name>A0A4C1W5D3_EUMVA</name>
<sequence>MDVETEVISETGTVCNFISHSDSLSNQAKLESLEKKAIHLRLVLEKDFKAADLKWSLFVAAAFSFRYETCLKPFPPVFIRNDVKDMDALLTVIADVPALDLVIQQLDNHENLIAIGHVIELLFYVLVRLKEPNIKTIPPDAIVVNLSPASHSIRIPDFDSNHVPVLVFDSITILNFSAASAFDCYPGTSLNIAFFPDINYDSSISHSFRLNKT</sequence>
<dbReference type="AlphaFoldDB" id="A0A4C1W5D3"/>
<feature type="domain" description="PARP16 N-terminal" evidence="1">
    <location>
        <begin position="43"/>
        <end position="110"/>
    </location>
</feature>
<evidence type="ECO:0000313" key="3">
    <source>
        <dbReference type="Proteomes" id="UP000299102"/>
    </source>
</evidence>
<dbReference type="InterPro" id="IPR041400">
    <property type="entry name" value="PARP16_N"/>
</dbReference>
<dbReference type="STRING" id="151549.A0A4C1W5D3"/>
<proteinExistence type="predicted"/>
<dbReference type="EMBL" id="BGZK01000470">
    <property type="protein sequence ID" value="GBP45719.1"/>
    <property type="molecule type" value="Genomic_DNA"/>
</dbReference>
<organism evidence="2 3">
    <name type="scientific">Eumeta variegata</name>
    <name type="common">Bagworm moth</name>
    <name type="synonym">Eumeta japonica</name>
    <dbReference type="NCBI Taxonomy" id="151549"/>
    <lineage>
        <taxon>Eukaryota</taxon>
        <taxon>Metazoa</taxon>
        <taxon>Ecdysozoa</taxon>
        <taxon>Arthropoda</taxon>
        <taxon>Hexapoda</taxon>
        <taxon>Insecta</taxon>
        <taxon>Pterygota</taxon>
        <taxon>Neoptera</taxon>
        <taxon>Endopterygota</taxon>
        <taxon>Lepidoptera</taxon>
        <taxon>Glossata</taxon>
        <taxon>Ditrysia</taxon>
        <taxon>Tineoidea</taxon>
        <taxon>Psychidae</taxon>
        <taxon>Oiketicinae</taxon>
        <taxon>Eumeta</taxon>
    </lineage>
</organism>
<dbReference type="OrthoDB" id="19501at2759"/>
<dbReference type="Proteomes" id="UP000299102">
    <property type="component" value="Unassembled WGS sequence"/>
</dbReference>
<accession>A0A4C1W5D3</accession>
<evidence type="ECO:0000259" key="1">
    <source>
        <dbReference type="Pfam" id="PF18084"/>
    </source>
</evidence>
<comment type="caution">
    <text evidence="2">The sequence shown here is derived from an EMBL/GenBank/DDBJ whole genome shotgun (WGS) entry which is preliminary data.</text>
</comment>
<keyword evidence="3" id="KW-1185">Reference proteome</keyword>